<feature type="domain" description="HAMP" evidence="9">
    <location>
        <begin position="225"/>
        <end position="279"/>
    </location>
</feature>
<evidence type="ECO:0000256" key="5">
    <source>
        <dbReference type="PROSITE-ProRule" id="PRU00284"/>
    </source>
</evidence>
<dbReference type="PRINTS" id="PR00260">
    <property type="entry name" value="CHEMTRNSDUCR"/>
</dbReference>
<dbReference type="Pfam" id="PF00672">
    <property type="entry name" value="HAMP"/>
    <property type="match status" value="1"/>
</dbReference>
<dbReference type="GO" id="GO:0005886">
    <property type="term" value="C:plasma membrane"/>
    <property type="evidence" value="ECO:0007669"/>
    <property type="project" value="UniProtKB-SubCell"/>
</dbReference>
<dbReference type="AlphaFoldDB" id="A0A1G5EMV6"/>
<evidence type="ECO:0000313" key="10">
    <source>
        <dbReference type="EMBL" id="SCY28292.1"/>
    </source>
</evidence>
<dbReference type="STRING" id="419481.SAMN05216233_106111"/>
<evidence type="ECO:0000259" key="7">
    <source>
        <dbReference type="PROSITE" id="PS50111"/>
    </source>
</evidence>
<dbReference type="SUPFAM" id="SSF58104">
    <property type="entry name" value="Methyl-accepting chemotaxis protein (MCP) signaling domain"/>
    <property type="match status" value="1"/>
</dbReference>
<dbReference type="InterPro" id="IPR004089">
    <property type="entry name" value="MCPsignal_dom"/>
</dbReference>
<keyword evidence="11" id="KW-1185">Reference proteome</keyword>
<dbReference type="GO" id="GO:0006935">
    <property type="term" value="P:chemotaxis"/>
    <property type="evidence" value="ECO:0007669"/>
    <property type="project" value="InterPro"/>
</dbReference>
<keyword evidence="6" id="KW-0812">Transmembrane</keyword>
<dbReference type="EMBL" id="FMUX01000006">
    <property type="protein sequence ID" value="SCY28292.1"/>
    <property type="molecule type" value="Genomic_DNA"/>
</dbReference>
<keyword evidence="2" id="KW-0997">Cell inner membrane</keyword>
<dbReference type="CDD" id="cd06225">
    <property type="entry name" value="HAMP"/>
    <property type="match status" value="1"/>
</dbReference>
<evidence type="ECO:0000259" key="9">
    <source>
        <dbReference type="PROSITE" id="PS50885"/>
    </source>
</evidence>
<evidence type="ECO:0000259" key="8">
    <source>
        <dbReference type="PROSITE" id="PS50192"/>
    </source>
</evidence>
<keyword evidence="2" id="KW-1003">Cell membrane</keyword>
<dbReference type="InterPro" id="IPR004090">
    <property type="entry name" value="Chemotax_Me-accpt_rcpt"/>
</dbReference>
<sequence>MNKFRLNRKGIVAKTSIYSGAIVFSVLALACFAIIRFQSGMVEFVLSKYVVEIQETTKSQGDRQKKALQDSSGVITGILGGIAGPFINDINNDGCSKALEAFMGFSDIEAVQVMDEDNEPFAAAWKSPAVASALTLPDALDLSKSLSLQADVVFEDTVIGNVTVYYTDTRLLSKLTRSREQALAKVDQFRTTTDERIHAFVFKQILAVMAIILVLTATISICLTRVVIKPLNNVIHNLKEIATGEGDLTVRLDIRSEDELGELGHWFDLFIEKLQAIVKNMVTSAEKVKTSSLGLSRLSEKMKGNADALLANSNTVSAASEEMSSNMSTVAAAMEQTATSVETVATSTESMNRALLDVSRNTGNAGNTTREAVSLMGDASEKVEHLGDAAQRINAVIDIINDISDQTNLLALNATIEAARAGEAGKGFAVVAGEIKELAAQTASATRDIREHIGQIQASTTDTVVEISRINGVIGEVNDTVESIAHGIDSQAMTTKEISEHISQTASGIQEVNKNVNESSLVSGDIAKEMASVNRASEEISASIALVNTSAGELSTLSEHLHGMVGKFNV</sequence>
<comment type="similarity">
    <text evidence="4">Belongs to the methyl-accepting chemotaxis (MCP) protein family.</text>
</comment>
<dbReference type="PANTHER" id="PTHR32089">
    <property type="entry name" value="METHYL-ACCEPTING CHEMOTAXIS PROTEIN MCPB"/>
    <property type="match status" value="1"/>
</dbReference>
<gene>
    <name evidence="10" type="ORF">SAMN05216233_106111</name>
</gene>
<dbReference type="Gene3D" id="1.10.287.950">
    <property type="entry name" value="Methyl-accepting chemotaxis protein"/>
    <property type="match status" value="1"/>
</dbReference>
<evidence type="ECO:0000313" key="11">
    <source>
        <dbReference type="Proteomes" id="UP000198870"/>
    </source>
</evidence>
<evidence type="ECO:0000256" key="2">
    <source>
        <dbReference type="ARBA" id="ARBA00022519"/>
    </source>
</evidence>
<keyword evidence="6" id="KW-0472">Membrane</keyword>
<dbReference type="PROSITE" id="PS50192">
    <property type="entry name" value="T_SNARE"/>
    <property type="match status" value="1"/>
</dbReference>
<dbReference type="PROSITE" id="PS50885">
    <property type="entry name" value="HAMP"/>
    <property type="match status" value="1"/>
</dbReference>
<evidence type="ECO:0000256" key="1">
    <source>
        <dbReference type="ARBA" id="ARBA00004429"/>
    </source>
</evidence>
<protein>
    <submittedName>
        <fullName evidence="10">Methyl-accepting chemotaxis protein</fullName>
    </submittedName>
</protein>
<dbReference type="Pfam" id="PF00015">
    <property type="entry name" value="MCPsignal"/>
    <property type="match status" value="1"/>
</dbReference>
<organism evidence="10 11">
    <name type="scientific">Desulfoluna spongiiphila</name>
    <dbReference type="NCBI Taxonomy" id="419481"/>
    <lineage>
        <taxon>Bacteria</taxon>
        <taxon>Pseudomonadati</taxon>
        <taxon>Thermodesulfobacteriota</taxon>
        <taxon>Desulfobacteria</taxon>
        <taxon>Desulfobacterales</taxon>
        <taxon>Desulfolunaceae</taxon>
        <taxon>Desulfoluna</taxon>
    </lineage>
</organism>
<keyword evidence="3 5" id="KW-0807">Transducer</keyword>
<dbReference type="GO" id="GO:0007165">
    <property type="term" value="P:signal transduction"/>
    <property type="evidence" value="ECO:0007669"/>
    <property type="project" value="UniProtKB-KW"/>
</dbReference>
<comment type="subcellular location">
    <subcellularLocation>
        <location evidence="1">Cell inner membrane</location>
        <topology evidence="1">Multi-pass membrane protein</topology>
    </subcellularLocation>
</comment>
<dbReference type="SMART" id="SM00283">
    <property type="entry name" value="MA"/>
    <property type="match status" value="1"/>
</dbReference>
<name>A0A1G5EMV6_9BACT</name>
<reference evidence="10 11" key="1">
    <citation type="submission" date="2016-10" db="EMBL/GenBank/DDBJ databases">
        <authorList>
            <person name="de Groot N.N."/>
        </authorList>
    </citation>
    <scope>NUCLEOTIDE SEQUENCE [LARGE SCALE GENOMIC DNA]</scope>
    <source>
        <strain evidence="10 11">AA1</strain>
    </source>
</reference>
<dbReference type="InterPro" id="IPR003660">
    <property type="entry name" value="HAMP_dom"/>
</dbReference>
<evidence type="ECO:0000256" key="6">
    <source>
        <dbReference type="SAM" id="Phobius"/>
    </source>
</evidence>
<dbReference type="Proteomes" id="UP000198870">
    <property type="component" value="Unassembled WGS sequence"/>
</dbReference>
<dbReference type="SMART" id="SM00304">
    <property type="entry name" value="HAMP"/>
    <property type="match status" value="2"/>
</dbReference>
<dbReference type="PROSITE" id="PS51257">
    <property type="entry name" value="PROKAR_LIPOPROTEIN"/>
    <property type="match status" value="1"/>
</dbReference>
<feature type="transmembrane region" description="Helical" evidence="6">
    <location>
        <begin position="16"/>
        <end position="35"/>
    </location>
</feature>
<accession>A0A1G5EMV6</accession>
<proteinExistence type="inferred from homology"/>
<feature type="domain" description="T-SNARE coiled-coil homology" evidence="8">
    <location>
        <begin position="457"/>
        <end position="519"/>
    </location>
</feature>
<dbReference type="PANTHER" id="PTHR32089:SF112">
    <property type="entry name" value="LYSOZYME-LIKE PROTEIN-RELATED"/>
    <property type="match status" value="1"/>
</dbReference>
<evidence type="ECO:0000256" key="3">
    <source>
        <dbReference type="ARBA" id="ARBA00023224"/>
    </source>
</evidence>
<feature type="domain" description="Methyl-accepting transducer" evidence="7">
    <location>
        <begin position="298"/>
        <end position="534"/>
    </location>
</feature>
<dbReference type="InterPro" id="IPR000727">
    <property type="entry name" value="T_SNARE_dom"/>
</dbReference>
<dbReference type="GO" id="GO:0004888">
    <property type="term" value="F:transmembrane signaling receptor activity"/>
    <property type="evidence" value="ECO:0007669"/>
    <property type="project" value="InterPro"/>
</dbReference>
<feature type="transmembrane region" description="Helical" evidence="6">
    <location>
        <begin position="205"/>
        <end position="228"/>
    </location>
</feature>
<dbReference type="Gene3D" id="1.10.8.500">
    <property type="entry name" value="HAMP domain in histidine kinase"/>
    <property type="match status" value="1"/>
</dbReference>
<dbReference type="PROSITE" id="PS50111">
    <property type="entry name" value="CHEMOTAXIS_TRANSDUC_2"/>
    <property type="match status" value="1"/>
</dbReference>
<evidence type="ECO:0000256" key="4">
    <source>
        <dbReference type="ARBA" id="ARBA00029447"/>
    </source>
</evidence>
<dbReference type="RefSeq" id="WP_175469632.1">
    <property type="nucleotide sequence ID" value="NZ_FMUX01000006.1"/>
</dbReference>
<keyword evidence="6" id="KW-1133">Transmembrane helix</keyword>